<dbReference type="Pfam" id="PF14223">
    <property type="entry name" value="Retrotran_gag_2"/>
    <property type="match status" value="1"/>
</dbReference>
<keyword evidence="2" id="KW-1185">Reference proteome</keyword>
<protein>
    <recommendedName>
        <fullName evidence="3">Retrotransposon Copia-like N-terminal domain-containing protein</fullName>
    </recommendedName>
</protein>
<sequence>MDAATAANDSIVEINKFDGDHFHLWKFKMMTVFEEKDLRDIASGVEKWEDQGDTAEQARYTKRQKKAFAIVCLPLEDSHLSMVCSCKMAAEAWKRLENQYEKKSLTNKLYLRKKFFAWRSPKEATCSSTSTK</sequence>
<proteinExistence type="predicted"/>
<comment type="caution">
    <text evidence="1">The sequence shown here is derived from an EMBL/GenBank/DDBJ whole genome shotgun (WGS) entry which is preliminary data.</text>
</comment>
<evidence type="ECO:0000313" key="1">
    <source>
        <dbReference type="EMBL" id="KAF0728052.1"/>
    </source>
</evidence>
<reference evidence="1 2" key="1">
    <citation type="submission" date="2019-07" db="EMBL/GenBank/DDBJ databases">
        <title>Genomics analysis of Aphanomyces spp. identifies a new class of oomycete effector associated with host adaptation.</title>
        <authorList>
            <person name="Gaulin E."/>
        </authorList>
    </citation>
    <scope>NUCLEOTIDE SEQUENCE [LARGE SCALE GENOMIC DNA]</scope>
    <source>
        <strain evidence="1 2">ATCC 201684</strain>
    </source>
</reference>
<dbReference type="VEuPathDB" id="FungiDB:AeMF1_015926"/>
<evidence type="ECO:0008006" key="3">
    <source>
        <dbReference type="Google" id="ProtNLM"/>
    </source>
</evidence>
<gene>
    <name evidence="1" type="ORF">Ae201684_014038</name>
</gene>
<evidence type="ECO:0000313" key="2">
    <source>
        <dbReference type="Proteomes" id="UP000481153"/>
    </source>
</evidence>
<dbReference type="AlphaFoldDB" id="A0A6G0WLB2"/>
<organism evidence="1 2">
    <name type="scientific">Aphanomyces euteiches</name>
    <dbReference type="NCBI Taxonomy" id="100861"/>
    <lineage>
        <taxon>Eukaryota</taxon>
        <taxon>Sar</taxon>
        <taxon>Stramenopiles</taxon>
        <taxon>Oomycota</taxon>
        <taxon>Saprolegniomycetes</taxon>
        <taxon>Saprolegniales</taxon>
        <taxon>Verrucalvaceae</taxon>
        <taxon>Aphanomyces</taxon>
    </lineage>
</organism>
<dbReference type="EMBL" id="VJMJ01000182">
    <property type="protein sequence ID" value="KAF0728052.1"/>
    <property type="molecule type" value="Genomic_DNA"/>
</dbReference>
<dbReference type="Proteomes" id="UP000481153">
    <property type="component" value="Unassembled WGS sequence"/>
</dbReference>
<accession>A0A6G0WLB2</accession>
<name>A0A6G0WLB2_9STRA</name>